<name>A0A6N8JAV0_9BACT</name>
<evidence type="ECO:0000313" key="1">
    <source>
        <dbReference type="EMBL" id="MVT41446.1"/>
    </source>
</evidence>
<proteinExistence type="predicted"/>
<accession>A0A6N8JAV0</accession>
<organism evidence="1 2">
    <name type="scientific">Chitinophaga oryziterrae</name>
    <dbReference type="NCBI Taxonomy" id="1031224"/>
    <lineage>
        <taxon>Bacteria</taxon>
        <taxon>Pseudomonadati</taxon>
        <taxon>Bacteroidota</taxon>
        <taxon>Chitinophagia</taxon>
        <taxon>Chitinophagales</taxon>
        <taxon>Chitinophagaceae</taxon>
        <taxon>Chitinophaga</taxon>
    </lineage>
</organism>
<dbReference type="AlphaFoldDB" id="A0A6N8JAV0"/>
<protein>
    <submittedName>
        <fullName evidence="1">Uncharacterized protein</fullName>
    </submittedName>
</protein>
<dbReference type="OrthoDB" id="9847345at2"/>
<comment type="caution">
    <text evidence="1">The sequence shown here is derived from an EMBL/GenBank/DDBJ whole genome shotgun (WGS) entry which is preliminary data.</text>
</comment>
<gene>
    <name evidence="1" type="ORF">GO495_12690</name>
</gene>
<evidence type="ECO:0000313" key="2">
    <source>
        <dbReference type="Proteomes" id="UP000468388"/>
    </source>
</evidence>
<keyword evidence="2" id="KW-1185">Reference proteome</keyword>
<dbReference type="Proteomes" id="UP000468388">
    <property type="component" value="Unassembled WGS sequence"/>
</dbReference>
<dbReference type="RefSeq" id="WP_157300075.1">
    <property type="nucleotide sequence ID" value="NZ_BAAAZB010000025.1"/>
</dbReference>
<dbReference type="EMBL" id="WRXO01000003">
    <property type="protein sequence ID" value="MVT41446.1"/>
    <property type="molecule type" value="Genomic_DNA"/>
</dbReference>
<sequence>MKKAQIALSLIAVFAIVGGTLALKANKRGLGRVYCPTTTNPAALAISTVNYVPFVVSGAATTTKPCALTTNYATTTTTTAGIFGTVYSTVQ</sequence>
<reference evidence="1 2" key="1">
    <citation type="submission" date="2019-12" db="EMBL/GenBank/DDBJ databases">
        <title>The draft genomic sequence of strain Chitinophaga oryziterrae JCM 16595.</title>
        <authorList>
            <person name="Zhang X."/>
        </authorList>
    </citation>
    <scope>NUCLEOTIDE SEQUENCE [LARGE SCALE GENOMIC DNA]</scope>
    <source>
        <strain evidence="1 2">JCM 16595</strain>
    </source>
</reference>